<dbReference type="SUPFAM" id="SSF56672">
    <property type="entry name" value="DNA/RNA polymerases"/>
    <property type="match status" value="1"/>
</dbReference>
<protein>
    <submittedName>
        <fullName evidence="2">Pol protein</fullName>
    </submittedName>
</protein>
<name>A0A2P4Y1U2_9STRA</name>
<dbReference type="PANTHER" id="PTHR37984">
    <property type="entry name" value="PROTEIN CBG26694"/>
    <property type="match status" value="1"/>
</dbReference>
<accession>A0A2P4Y1U2</accession>
<evidence type="ECO:0000313" key="2">
    <source>
        <dbReference type="EMBL" id="POM71777.1"/>
    </source>
</evidence>
<keyword evidence="3" id="KW-1185">Reference proteome</keyword>
<proteinExistence type="predicted"/>
<dbReference type="PANTHER" id="PTHR37984:SF5">
    <property type="entry name" value="PROTEIN NYNRIN-LIKE"/>
    <property type="match status" value="1"/>
</dbReference>
<reference evidence="2 3" key="1">
    <citation type="journal article" date="2017" name="Genome Biol. Evol.">
        <title>Phytophthora megakarya and P. palmivora, closely related causal agents of cacao black pod rot, underwent increases in genome sizes and gene numbers by different mechanisms.</title>
        <authorList>
            <person name="Ali S.S."/>
            <person name="Shao J."/>
            <person name="Lary D.J."/>
            <person name="Kronmiller B."/>
            <person name="Shen D."/>
            <person name="Strem M.D."/>
            <person name="Amoako-Attah I."/>
            <person name="Akrofi A.Y."/>
            <person name="Begoude B.A."/>
            <person name="Ten Hoopen G.M."/>
            <person name="Coulibaly K."/>
            <person name="Kebe B.I."/>
            <person name="Melnick R.L."/>
            <person name="Guiltinan M.J."/>
            <person name="Tyler B.M."/>
            <person name="Meinhardt L.W."/>
            <person name="Bailey B.A."/>
        </authorList>
    </citation>
    <scope>NUCLEOTIDE SEQUENCE [LARGE SCALE GENOMIC DNA]</scope>
    <source>
        <strain evidence="3">sbr112.9</strain>
    </source>
</reference>
<sequence>MERLFPQPQHGTKRTQSEGGRSGRPSIPRRGERGVRQRRQTRSAPSPAPRRKFGNRLLGIPHRVSDNVRRNLGRLQFEDYELVLAPNFKPVHTKPYPVARRQEQNVKDKIQQLINDDVVKQIYDSEMASPAFFLVKSDGSLRILVDFRWLNKYLRRAEILMRLASAKCMSTFDD</sequence>
<feature type="compositionally biased region" description="Low complexity" evidence="1">
    <location>
        <begin position="17"/>
        <end position="28"/>
    </location>
</feature>
<organism evidence="2 3">
    <name type="scientific">Phytophthora palmivora</name>
    <dbReference type="NCBI Taxonomy" id="4796"/>
    <lineage>
        <taxon>Eukaryota</taxon>
        <taxon>Sar</taxon>
        <taxon>Stramenopiles</taxon>
        <taxon>Oomycota</taxon>
        <taxon>Peronosporomycetes</taxon>
        <taxon>Peronosporales</taxon>
        <taxon>Peronosporaceae</taxon>
        <taxon>Phytophthora</taxon>
    </lineage>
</organism>
<dbReference type="OrthoDB" id="128750at2759"/>
<feature type="region of interest" description="Disordered" evidence="1">
    <location>
        <begin position="1"/>
        <end position="58"/>
    </location>
</feature>
<dbReference type="Proteomes" id="UP000237271">
    <property type="component" value="Unassembled WGS sequence"/>
</dbReference>
<comment type="caution">
    <text evidence="2">The sequence shown here is derived from an EMBL/GenBank/DDBJ whole genome shotgun (WGS) entry which is preliminary data.</text>
</comment>
<dbReference type="Gene3D" id="3.10.10.10">
    <property type="entry name" value="HIV Type 1 Reverse Transcriptase, subunit A, domain 1"/>
    <property type="match status" value="1"/>
</dbReference>
<dbReference type="AlphaFoldDB" id="A0A2P4Y1U2"/>
<gene>
    <name evidence="2" type="ORF">PHPALM_11605</name>
</gene>
<dbReference type="InterPro" id="IPR043502">
    <property type="entry name" value="DNA/RNA_pol_sf"/>
</dbReference>
<evidence type="ECO:0000313" key="3">
    <source>
        <dbReference type="Proteomes" id="UP000237271"/>
    </source>
</evidence>
<dbReference type="EMBL" id="NCKW01006411">
    <property type="protein sequence ID" value="POM71777.1"/>
    <property type="molecule type" value="Genomic_DNA"/>
</dbReference>
<dbReference type="InterPro" id="IPR050951">
    <property type="entry name" value="Retrovirus_Pol_polyprotein"/>
</dbReference>
<evidence type="ECO:0000256" key="1">
    <source>
        <dbReference type="SAM" id="MobiDB-lite"/>
    </source>
</evidence>